<dbReference type="EMBL" id="LSYV01000004">
    <property type="protein sequence ID" value="KXZ54999.1"/>
    <property type="molecule type" value="Genomic_DNA"/>
</dbReference>
<dbReference type="PROSITE" id="PS51143">
    <property type="entry name" value="MT_A70"/>
    <property type="match status" value="1"/>
</dbReference>
<comment type="similarity">
    <text evidence="3">Belongs to the MT-A70-like family.</text>
</comment>
<protein>
    <submittedName>
        <fullName evidence="4">Uncharacterized protein</fullName>
    </submittedName>
</protein>
<dbReference type="GO" id="GO:0003729">
    <property type="term" value="F:mRNA binding"/>
    <property type="evidence" value="ECO:0007669"/>
    <property type="project" value="TreeGrafter"/>
</dbReference>
<proteinExistence type="inferred from homology"/>
<keyword evidence="2" id="KW-0539">Nucleus</keyword>
<gene>
    <name evidence="4" type="ORF">GPECTOR_3g163</name>
</gene>
<dbReference type="PANTHER" id="PTHR13107:SF0">
    <property type="entry name" value="N6-ADENOSINE-METHYLTRANSFERASE NON-CATALYTIC SUBUNIT"/>
    <property type="match status" value="1"/>
</dbReference>
<dbReference type="AlphaFoldDB" id="A0A150GYT1"/>
<dbReference type="STRING" id="33097.A0A150GYT1"/>
<evidence type="ECO:0000313" key="5">
    <source>
        <dbReference type="Proteomes" id="UP000075714"/>
    </source>
</evidence>
<dbReference type="GO" id="GO:0005634">
    <property type="term" value="C:nucleus"/>
    <property type="evidence" value="ECO:0007669"/>
    <property type="project" value="UniProtKB-SubCell"/>
</dbReference>
<keyword evidence="5" id="KW-1185">Reference proteome</keyword>
<sequence>MGIKGTVRRATDGHIIHTNIDTDVIVSEEPELGSTRKPEEMYTIIEHFCNGRRRLELFGEDHNIRNGWVTVFIADVGGGGLGVEGRVVIGLGQVGRQSCVMRRGDEVRGSESGS</sequence>
<dbReference type="InterPro" id="IPR007757">
    <property type="entry name" value="MT-A70-like"/>
</dbReference>
<evidence type="ECO:0000313" key="4">
    <source>
        <dbReference type="EMBL" id="KXZ54999.1"/>
    </source>
</evidence>
<name>A0A150GYT1_GONPE</name>
<dbReference type="OrthoDB" id="14833at2759"/>
<evidence type="ECO:0000256" key="2">
    <source>
        <dbReference type="ARBA" id="ARBA00023242"/>
    </source>
</evidence>
<evidence type="ECO:0000256" key="1">
    <source>
        <dbReference type="ARBA" id="ARBA00004123"/>
    </source>
</evidence>
<reference evidence="5" key="1">
    <citation type="journal article" date="2016" name="Nat. Commun.">
        <title>The Gonium pectorale genome demonstrates co-option of cell cycle regulation during the evolution of multicellularity.</title>
        <authorList>
            <person name="Hanschen E.R."/>
            <person name="Marriage T.N."/>
            <person name="Ferris P.J."/>
            <person name="Hamaji T."/>
            <person name="Toyoda A."/>
            <person name="Fujiyama A."/>
            <person name="Neme R."/>
            <person name="Noguchi H."/>
            <person name="Minakuchi Y."/>
            <person name="Suzuki M."/>
            <person name="Kawai-Toyooka H."/>
            <person name="Smith D.R."/>
            <person name="Sparks H."/>
            <person name="Anderson J."/>
            <person name="Bakaric R."/>
            <person name="Luria V."/>
            <person name="Karger A."/>
            <person name="Kirschner M.W."/>
            <person name="Durand P.M."/>
            <person name="Michod R.E."/>
            <person name="Nozaki H."/>
            <person name="Olson B.J."/>
        </authorList>
    </citation>
    <scope>NUCLEOTIDE SEQUENCE [LARGE SCALE GENOMIC DNA]</scope>
    <source>
        <strain evidence="5">NIES-2863</strain>
    </source>
</reference>
<dbReference type="PANTHER" id="PTHR13107">
    <property type="entry name" value="N6-ADENOSINE-METHYLTRANSFERASE NON-CATALYTIC SUBUNIT"/>
    <property type="match status" value="1"/>
</dbReference>
<organism evidence="4 5">
    <name type="scientific">Gonium pectorale</name>
    <name type="common">Green alga</name>
    <dbReference type="NCBI Taxonomy" id="33097"/>
    <lineage>
        <taxon>Eukaryota</taxon>
        <taxon>Viridiplantae</taxon>
        <taxon>Chlorophyta</taxon>
        <taxon>core chlorophytes</taxon>
        <taxon>Chlorophyceae</taxon>
        <taxon>CS clade</taxon>
        <taxon>Chlamydomonadales</taxon>
        <taxon>Volvocaceae</taxon>
        <taxon>Gonium</taxon>
    </lineage>
</organism>
<comment type="caution">
    <text evidence="4">The sequence shown here is derived from an EMBL/GenBank/DDBJ whole genome shotgun (WGS) entry which is preliminary data.</text>
</comment>
<dbReference type="InterPro" id="IPR045123">
    <property type="entry name" value="METTL14-like"/>
</dbReference>
<dbReference type="Proteomes" id="UP000075714">
    <property type="component" value="Unassembled WGS sequence"/>
</dbReference>
<accession>A0A150GYT1</accession>
<evidence type="ECO:0000256" key="3">
    <source>
        <dbReference type="PROSITE-ProRule" id="PRU00489"/>
    </source>
</evidence>
<dbReference type="Pfam" id="PF05063">
    <property type="entry name" value="MT-A70"/>
    <property type="match status" value="1"/>
</dbReference>
<comment type="subcellular location">
    <subcellularLocation>
        <location evidence="1">Nucleus</location>
    </subcellularLocation>
</comment>
<dbReference type="GO" id="GO:0036396">
    <property type="term" value="C:RNA N6-methyladenosine methyltransferase complex"/>
    <property type="evidence" value="ECO:0007669"/>
    <property type="project" value="TreeGrafter"/>
</dbReference>